<dbReference type="Gene3D" id="3.30.70.330">
    <property type="match status" value="1"/>
</dbReference>
<dbReference type="EMBL" id="AFNH02000985">
    <property type="protein sequence ID" value="EZG47203.1"/>
    <property type="molecule type" value="Genomic_DNA"/>
</dbReference>
<keyword evidence="8 12" id="KW-0694">RNA-binding</keyword>
<dbReference type="AlphaFoldDB" id="A0A023B1P3"/>
<dbReference type="GO" id="GO:0036002">
    <property type="term" value="F:pre-mRNA binding"/>
    <property type="evidence" value="ECO:0007669"/>
    <property type="project" value="TreeGrafter"/>
</dbReference>
<proteinExistence type="inferred from homology"/>
<keyword evidence="11" id="KW-0131">Cell cycle</keyword>
<evidence type="ECO:0000313" key="16">
    <source>
        <dbReference type="EMBL" id="EZG47203.1"/>
    </source>
</evidence>
<dbReference type="GO" id="GO:0008270">
    <property type="term" value="F:zinc ion binding"/>
    <property type="evidence" value="ECO:0007669"/>
    <property type="project" value="UniProtKB-KW"/>
</dbReference>
<dbReference type="InterPro" id="IPR039171">
    <property type="entry name" value="Cwc2/Slt11"/>
</dbReference>
<dbReference type="GO" id="GO:0006397">
    <property type="term" value="P:mRNA processing"/>
    <property type="evidence" value="ECO:0007669"/>
    <property type="project" value="UniProtKB-KW"/>
</dbReference>
<dbReference type="Pfam" id="PF16131">
    <property type="entry name" value="Torus"/>
    <property type="match status" value="1"/>
</dbReference>
<dbReference type="InterPro" id="IPR035979">
    <property type="entry name" value="RBD_domain_sf"/>
</dbReference>
<dbReference type="GO" id="GO:0071006">
    <property type="term" value="C:U2-type catalytic step 1 spliceosome"/>
    <property type="evidence" value="ECO:0007669"/>
    <property type="project" value="TreeGrafter"/>
</dbReference>
<evidence type="ECO:0000256" key="2">
    <source>
        <dbReference type="ARBA" id="ARBA00008024"/>
    </source>
</evidence>
<evidence type="ECO:0000256" key="13">
    <source>
        <dbReference type="PROSITE-ProRule" id="PRU00723"/>
    </source>
</evidence>
<feature type="domain" description="RRM" evidence="14">
    <location>
        <begin position="215"/>
        <end position="295"/>
    </location>
</feature>
<name>A0A023B1P3_GRENI</name>
<evidence type="ECO:0000256" key="9">
    <source>
        <dbReference type="ARBA" id="ARBA00023187"/>
    </source>
</evidence>
<dbReference type="GO" id="GO:0000974">
    <property type="term" value="C:Prp19 complex"/>
    <property type="evidence" value="ECO:0007669"/>
    <property type="project" value="TreeGrafter"/>
</dbReference>
<evidence type="ECO:0000256" key="6">
    <source>
        <dbReference type="ARBA" id="ARBA00022771"/>
    </source>
</evidence>
<comment type="similarity">
    <text evidence="2">Belongs to the RRM CWC2 family.</text>
</comment>
<keyword evidence="3" id="KW-0507">mRNA processing</keyword>
<dbReference type="Proteomes" id="UP000019763">
    <property type="component" value="Unassembled WGS sequence"/>
</dbReference>
<keyword evidence="9" id="KW-0508">mRNA splicing</keyword>
<keyword evidence="10" id="KW-0539">Nucleus</keyword>
<dbReference type="SUPFAM" id="SSF54928">
    <property type="entry name" value="RNA-binding domain, RBD"/>
    <property type="match status" value="1"/>
</dbReference>
<keyword evidence="5" id="KW-0747">Spliceosome</keyword>
<dbReference type="OMA" id="LENVEQC"/>
<dbReference type="InterPro" id="IPR000504">
    <property type="entry name" value="RRM_dom"/>
</dbReference>
<dbReference type="GO" id="GO:0017070">
    <property type="term" value="F:U6 snRNA binding"/>
    <property type="evidence" value="ECO:0007669"/>
    <property type="project" value="TreeGrafter"/>
</dbReference>
<keyword evidence="4 13" id="KW-0479">Metal-binding</keyword>
<dbReference type="GeneID" id="22914620"/>
<dbReference type="PROSITE" id="PS50103">
    <property type="entry name" value="ZF_C3H1"/>
    <property type="match status" value="1"/>
</dbReference>
<dbReference type="RefSeq" id="XP_011132198.1">
    <property type="nucleotide sequence ID" value="XM_011133896.1"/>
</dbReference>
<dbReference type="SUPFAM" id="SSF90229">
    <property type="entry name" value="CCCH zinc finger"/>
    <property type="match status" value="1"/>
</dbReference>
<dbReference type="PANTHER" id="PTHR14089">
    <property type="entry name" value="PRE-MRNA-SPLICING FACTOR RBM22"/>
    <property type="match status" value="1"/>
</dbReference>
<dbReference type="Pfam" id="PF00076">
    <property type="entry name" value="RRM_1"/>
    <property type="match status" value="1"/>
</dbReference>
<evidence type="ECO:0000256" key="3">
    <source>
        <dbReference type="ARBA" id="ARBA00022664"/>
    </source>
</evidence>
<dbReference type="InterPro" id="IPR036855">
    <property type="entry name" value="Znf_CCCH_sf"/>
</dbReference>
<dbReference type="InterPro" id="IPR000571">
    <property type="entry name" value="Znf_CCCH"/>
</dbReference>
<evidence type="ECO:0000256" key="1">
    <source>
        <dbReference type="ARBA" id="ARBA00004123"/>
    </source>
</evidence>
<keyword evidence="6 13" id="KW-0863">Zinc-finger</keyword>
<evidence type="ECO:0000256" key="12">
    <source>
        <dbReference type="PROSITE-ProRule" id="PRU00176"/>
    </source>
</evidence>
<comment type="subcellular location">
    <subcellularLocation>
        <location evidence="1">Nucleus</location>
    </subcellularLocation>
</comment>
<evidence type="ECO:0000313" key="17">
    <source>
        <dbReference type="Proteomes" id="UP000019763"/>
    </source>
</evidence>
<evidence type="ECO:0000256" key="4">
    <source>
        <dbReference type="ARBA" id="ARBA00022723"/>
    </source>
</evidence>
<evidence type="ECO:0000256" key="5">
    <source>
        <dbReference type="ARBA" id="ARBA00022728"/>
    </source>
</evidence>
<dbReference type="GO" id="GO:0071007">
    <property type="term" value="C:U2-type catalytic step 2 spliceosome"/>
    <property type="evidence" value="ECO:0007669"/>
    <property type="project" value="TreeGrafter"/>
</dbReference>
<feature type="zinc finger region" description="C3H1-type" evidence="13">
    <location>
        <begin position="150"/>
        <end position="177"/>
    </location>
</feature>
<evidence type="ECO:0000256" key="11">
    <source>
        <dbReference type="ARBA" id="ARBA00023306"/>
    </source>
</evidence>
<dbReference type="VEuPathDB" id="CryptoDB:GNI_132030"/>
<sequence length="305" mass="33874">MERGVQGSSAAAPQRRGDVPVGADVAVGTLVGGDASVGEETVEEVEWLYTERFLALEKLPLLPEYCAMPATLRVFMRHDYPPTARELRRPARVQRREERVAYVEGRSVNVWYGYSATGWTPDGRRERVPAAGHCRPLVDAGFTQADLRGAGRAPLCLFFARGLCTGGVNCQFFHRVPTLYESEQLPLTLDIFGRERFAQHKEDMGGVGSFNSTSLTLFVGDYLRSEDLAAIERQLRAAFSVYGALRNVKVVANRNYSFVTYCYRAAAEFALVAMNGWKLVEDEPSEVLTVRWATGKEIARHVGEG</sequence>
<gene>
    <name evidence="16" type="ORF">GNI_132030</name>
</gene>
<keyword evidence="7 13" id="KW-0862">Zinc</keyword>
<dbReference type="GO" id="GO:0008380">
    <property type="term" value="P:RNA splicing"/>
    <property type="evidence" value="ECO:0007669"/>
    <property type="project" value="UniProtKB-KW"/>
</dbReference>
<organism evidence="16 17">
    <name type="scientific">Gregarina niphandrodes</name>
    <name type="common">Septate eugregarine</name>
    <dbReference type="NCBI Taxonomy" id="110365"/>
    <lineage>
        <taxon>Eukaryota</taxon>
        <taxon>Sar</taxon>
        <taxon>Alveolata</taxon>
        <taxon>Apicomplexa</taxon>
        <taxon>Conoidasida</taxon>
        <taxon>Gregarinasina</taxon>
        <taxon>Eugregarinorida</taxon>
        <taxon>Gregarinidae</taxon>
        <taxon>Gregarina</taxon>
    </lineage>
</organism>
<dbReference type="PANTHER" id="PTHR14089:SF2">
    <property type="entry name" value="PRE-MRNA-SPLICING FACTOR CWC2"/>
    <property type="match status" value="1"/>
</dbReference>
<evidence type="ECO:0000256" key="8">
    <source>
        <dbReference type="ARBA" id="ARBA00022884"/>
    </source>
</evidence>
<evidence type="ECO:0000256" key="10">
    <source>
        <dbReference type="ARBA" id="ARBA00023242"/>
    </source>
</evidence>
<dbReference type="InterPro" id="IPR012677">
    <property type="entry name" value="Nucleotide-bd_a/b_plait_sf"/>
</dbReference>
<dbReference type="OrthoDB" id="10251848at2759"/>
<accession>A0A023B1P3</accession>
<feature type="domain" description="C3H1-type" evidence="15">
    <location>
        <begin position="150"/>
        <end position="177"/>
    </location>
</feature>
<comment type="caution">
    <text evidence="16">The sequence shown here is derived from an EMBL/GenBank/DDBJ whole genome shotgun (WGS) entry which is preliminary data.</text>
</comment>
<keyword evidence="17" id="KW-1185">Reference proteome</keyword>
<protein>
    <submittedName>
        <fullName evidence="16">RNA recognition motif (A.K.A RRM, RBD, or RNP domain) protein</fullName>
    </submittedName>
</protein>
<dbReference type="eggNOG" id="KOG0118">
    <property type="taxonomic scope" value="Eukaryota"/>
</dbReference>
<evidence type="ECO:0000259" key="14">
    <source>
        <dbReference type="PROSITE" id="PS50102"/>
    </source>
</evidence>
<evidence type="ECO:0000256" key="7">
    <source>
        <dbReference type="ARBA" id="ARBA00022833"/>
    </source>
</evidence>
<evidence type="ECO:0000259" key="15">
    <source>
        <dbReference type="PROSITE" id="PS50103"/>
    </source>
</evidence>
<reference evidence="16" key="1">
    <citation type="submission" date="2013-12" db="EMBL/GenBank/DDBJ databases">
        <authorList>
            <person name="Omoto C.K."/>
            <person name="Sibley D."/>
            <person name="Venepally P."/>
            <person name="Hadjithomas M."/>
            <person name="Karamycheva S."/>
            <person name="Brunk B."/>
            <person name="Roos D."/>
            <person name="Caler E."/>
            <person name="Lorenzi H."/>
        </authorList>
    </citation>
    <scope>NUCLEOTIDE SEQUENCE</scope>
</reference>
<dbReference type="PROSITE" id="PS50102">
    <property type="entry name" value="RRM"/>
    <property type="match status" value="1"/>
</dbReference>
<dbReference type="InterPro" id="IPR032297">
    <property type="entry name" value="Torus"/>
</dbReference>